<proteinExistence type="predicted"/>
<comment type="caution">
    <text evidence="2">The sequence shown here is derived from an EMBL/GenBank/DDBJ whole genome shotgun (WGS) entry which is preliminary data.</text>
</comment>
<dbReference type="Pfam" id="PF04474">
    <property type="entry name" value="DUF554"/>
    <property type="match status" value="1"/>
</dbReference>
<dbReference type="PANTHER" id="PTHR36111:SF2">
    <property type="entry name" value="INNER MEMBRANE PROTEIN"/>
    <property type="match status" value="1"/>
</dbReference>
<feature type="transmembrane region" description="Helical" evidence="1">
    <location>
        <begin position="64"/>
        <end position="83"/>
    </location>
</feature>
<gene>
    <name evidence="2" type="ORF">S01H1_46202</name>
</gene>
<evidence type="ECO:0008006" key="3">
    <source>
        <dbReference type="Google" id="ProtNLM"/>
    </source>
</evidence>
<accession>X0UJQ1</accession>
<protein>
    <recommendedName>
        <fullName evidence="3">Membrane protein containing DUF554</fullName>
    </recommendedName>
</protein>
<evidence type="ECO:0000313" key="2">
    <source>
        <dbReference type="EMBL" id="GAG06024.1"/>
    </source>
</evidence>
<evidence type="ECO:0000256" key="1">
    <source>
        <dbReference type="SAM" id="Phobius"/>
    </source>
</evidence>
<feature type="transmembrane region" description="Helical" evidence="1">
    <location>
        <begin position="103"/>
        <end position="126"/>
    </location>
</feature>
<dbReference type="AlphaFoldDB" id="X0UJQ1"/>
<name>X0UJQ1_9ZZZZ</name>
<keyword evidence="1" id="KW-1133">Transmembrane helix</keyword>
<keyword evidence="1" id="KW-0472">Membrane</keyword>
<organism evidence="2">
    <name type="scientific">marine sediment metagenome</name>
    <dbReference type="NCBI Taxonomy" id="412755"/>
    <lineage>
        <taxon>unclassified sequences</taxon>
        <taxon>metagenomes</taxon>
        <taxon>ecological metagenomes</taxon>
    </lineage>
</organism>
<feature type="transmembrane region" description="Helical" evidence="1">
    <location>
        <begin position="16"/>
        <end position="35"/>
    </location>
</feature>
<reference evidence="2" key="1">
    <citation type="journal article" date="2014" name="Front. Microbiol.">
        <title>High frequency of phylogenetically diverse reductive dehalogenase-homologous genes in deep subseafloor sedimentary metagenomes.</title>
        <authorList>
            <person name="Kawai M."/>
            <person name="Futagami T."/>
            <person name="Toyoda A."/>
            <person name="Takaki Y."/>
            <person name="Nishi S."/>
            <person name="Hori S."/>
            <person name="Arai W."/>
            <person name="Tsubouchi T."/>
            <person name="Morono Y."/>
            <person name="Uchiyama I."/>
            <person name="Ito T."/>
            <person name="Fujiyama A."/>
            <person name="Inagaki F."/>
            <person name="Takami H."/>
        </authorList>
    </citation>
    <scope>NUCLEOTIDE SEQUENCE</scope>
    <source>
        <strain evidence="2">Expedition CK06-06</strain>
    </source>
</reference>
<dbReference type="EMBL" id="BARS01029569">
    <property type="protein sequence ID" value="GAG06024.1"/>
    <property type="molecule type" value="Genomic_DNA"/>
</dbReference>
<keyword evidence="1" id="KW-0812">Transmembrane</keyword>
<feature type="transmembrane region" description="Helical" evidence="1">
    <location>
        <begin position="146"/>
        <end position="165"/>
    </location>
</feature>
<dbReference type="InterPro" id="IPR007563">
    <property type="entry name" value="DUF554"/>
</dbReference>
<feature type="transmembrane region" description="Helical" evidence="1">
    <location>
        <begin position="172"/>
        <end position="189"/>
    </location>
</feature>
<dbReference type="PANTHER" id="PTHR36111">
    <property type="entry name" value="INNER MEMBRANE PROTEIN-RELATED"/>
    <property type="match status" value="1"/>
</dbReference>
<sequence>MTLAVGMSMAITTKSFVLVLVSIIIGGILGEWWRLEERLDGAGKWLETKASRFPFLARGEFTKGFVTASLVFCVGPMTVLGSIQDGLSGDHTLLAVKSVLDGFSSLVFAASMGMGATFAAITVLVYQGILTLGASLFQTILTDAMITEMTATGGVMILGIGLLLLEIKRVRVANFLPALAVIPLLVALWENWGPR</sequence>